<dbReference type="OMA" id="VRCRIVW"/>
<dbReference type="SMART" id="SM00456">
    <property type="entry name" value="WW"/>
    <property type="match status" value="1"/>
</dbReference>
<feature type="region of interest" description="Disordered" evidence="1">
    <location>
        <begin position="514"/>
        <end position="533"/>
    </location>
</feature>
<dbReference type="Pfam" id="PF24765">
    <property type="entry name" value="SAC9_C"/>
    <property type="match status" value="1"/>
</dbReference>
<evidence type="ECO:0000313" key="4">
    <source>
        <dbReference type="EMBL" id="GAQ84463.1"/>
    </source>
</evidence>
<dbReference type="GO" id="GO:0046488">
    <property type="term" value="P:phosphatidylinositol metabolic process"/>
    <property type="evidence" value="ECO:0000318"/>
    <property type="project" value="GO_Central"/>
</dbReference>
<evidence type="ECO:0000259" key="3">
    <source>
        <dbReference type="PROSITE" id="PS50275"/>
    </source>
</evidence>
<accession>A0A1Y1I1W1</accession>
<reference evidence="4 5" key="1">
    <citation type="journal article" date="2014" name="Nat. Commun.">
        <title>Klebsormidium flaccidum genome reveals primary factors for plant terrestrial adaptation.</title>
        <authorList>
            <person name="Hori K."/>
            <person name="Maruyama F."/>
            <person name="Fujisawa T."/>
            <person name="Togashi T."/>
            <person name="Yamamoto N."/>
            <person name="Seo M."/>
            <person name="Sato S."/>
            <person name="Yamada T."/>
            <person name="Mori H."/>
            <person name="Tajima N."/>
            <person name="Moriyama T."/>
            <person name="Ikeuchi M."/>
            <person name="Watanabe M."/>
            <person name="Wada H."/>
            <person name="Kobayashi K."/>
            <person name="Saito M."/>
            <person name="Masuda T."/>
            <person name="Sasaki-Sekimoto Y."/>
            <person name="Mashiguchi K."/>
            <person name="Awai K."/>
            <person name="Shimojima M."/>
            <person name="Masuda S."/>
            <person name="Iwai M."/>
            <person name="Nobusawa T."/>
            <person name="Narise T."/>
            <person name="Kondo S."/>
            <person name="Saito H."/>
            <person name="Sato R."/>
            <person name="Murakawa M."/>
            <person name="Ihara Y."/>
            <person name="Oshima-Yamada Y."/>
            <person name="Ohtaka K."/>
            <person name="Satoh M."/>
            <person name="Sonobe K."/>
            <person name="Ishii M."/>
            <person name="Ohtani R."/>
            <person name="Kanamori-Sato M."/>
            <person name="Honoki R."/>
            <person name="Miyazaki D."/>
            <person name="Mochizuki H."/>
            <person name="Umetsu J."/>
            <person name="Higashi K."/>
            <person name="Shibata D."/>
            <person name="Kamiya Y."/>
            <person name="Sato N."/>
            <person name="Nakamura Y."/>
            <person name="Tabata S."/>
            <person name="Ida S."/>
            <person name="Kurokawa K."/>
            <person name="Ohta H."/>
        </authorList>
    </citation>
    <scope>NUCLEOTIDE SEQUENCE [LARGE SCALE GENOMIC DNA]</scope>
    <source>
        <strain evidence="4 5">NIES-2285</strain>
    </source>
</reference>
<dbReference type="SUPFAM" id="SSF51045">
    <property type="entry name" value="WW domain"/>
    <property type="match status" value="1"/>
</dbReference>
<protein>
    <submittedName>
        <fullName evidence="4">Sac domain-containing Phosphoinositide Phosphatase</fullName>
    </submittedName>
</protein>
<dbReference type="Pfam" id="PF00397">
    <property type="entry name" value="WW"/>
    <property type="match status" value="1"/>
</dbReference>
<feature type="compositionally biased region" description="Basic and acidic residues" evidence="1">
    <location>
        <begin position="564"/>
        <end position="581"/>
    </location>
</feature>
<dbReference type="Pfam" id="PF24789">
    <property type="entry name" value="SAC9_GBDL_2nd"/>
    <property type="match status" value="1"/>
</dbReference>
<dbReference type="PROSITE" id="PS01159">
    <property type="entry name" value="WW_DOMAIN_1"/>
    <property type="match status" value="1"/>
</dbReference>
<evidence type="ECO:0000313" key="5">
    <source>
        <dbReference type="Proteomes" id="UP000054558"/>
    </source>
</evidence>
<dbReference type="OrthoDB" id="405996at2759"/>
<dbReference type="PROSITE" id="PS50275">
    <property type="entry name" value="SAC"/>
    <property type="match status" value="1"/>
</dbReference>
<gene>
    <name evidence="4" type="ORF">KFL_001900060</name>
</gene>
<dbReference type="CDD" id="cd00201">
    <property type="entry name" value="WW"/>
    <property type="match status" value="1"/>
</dbReference>
<dbReference type="InterPro" id="IPR057555">
    <property type="entry name" value="SAC9_GBDL_1st"/>
</dbReference>
<evidence type="ECO:0000259" key="2">
    <source>
        <dbReference type="PROSITE" id="PS50020"/>
    </source>
</evidence>
<feature type="domain" description="WW" evidence="2">
    <location>
        <begin position="521"/>
        <end position="555"/>
    </location>
</feature>
<feature type="region of interest" description="Disordered" evidence="1">
    <location>
        <begin position="904"/>
        <end position="925"/>
    </location>
</feature>
<dbReference type="PANTHER" id="PTHR46817">
    <property type="entry name" value="PHOSPHOINOSITIDE PHOSPHATASE SAC9-RELATED"/>
    <property type="match status" value="1"/>
</dbReference>
<evidence type="ECO:0000256" key="1">
    <source>
        <dbReference type="SAM" id="MobiDB-lite"/>
    </source>
</evidence>
<dbReference type="STRING" id="105231.A0A1Y1I1W1"/>
<feature type="domain" description="SAC" evidence="3">
    <location>
        <begin position="147"/>
        <end position="487"/>
    </location>
</feature>
<proteinExistence type="predicted"/>
<dbReference type="Proteomes" id="UP000054558">
    <property type="component" value="Unassembled WGS sequence"/>
</dbReference>
<dbReference type="InterPro" id="IPR057554">
    <property type="entry name" value="SAC9_C"/>
</dbReference>
<sequence length="1732" mass="183913">MAERARYLSRGTHILVLELESGDNYIVTSLSTRQDTQVIAIDPTSGSLRFTGRWGVDQFPSEPDAIHAVTSGGRTLVKSRIEGRAILGYAAVGQFALILVATKTRVSIASLPGGDSVQLVTDSQWKKIPLRSPQPQPASELKNITELTETAIDGCHYFCETRDLTRPFPSGAPVGEPDREYVWNEWLAAPFKRIGLPSHCVVLMQGVAESRTFPDSSGRQAIVSLIARRSRLHPGTRYLARGLNPAASTGNEIECEQLVFPAGQSPGKPVPFSVYLWRRGTVPIWWGAEIKSTMAEAELYVCEERAFEGSGRYYKRLERRYKGDGRSAADGKARATPIVCVNLLRTQPGKPELPLAEAFQSMAAELRDARQSSDSIVTVVNYDWHATTKAIGEPKTIEGLWNLLRNPMTDIGVGLGEWRPPGGENGVGNLPPGVVRNAGLGAGVYKTNVRQSGVVRYNCADSLDRTNAASFFGAVQALSEQCRLLGLSIDVSASLTTSTGSSYDLDAQPLSTQNRPRLIEGPLPPGWEKRKDPTTNKAFYIDHNTRKTTWDHPNLIPASPLPEAHVKPRGVAEGDRSDSPARNRSWSRFGLGFEEVKGATLSAPLEAMSDMFMIAGDIHASLYSGSKAMHSHILHIFSEDAAKVKKSSTAANVAITLQRRYMNMVVDSSRQKQFEMFLGLRRHKHLPSQPDSPLEALTRPHACILKPVPAVYPSLFPAQALLTGLPKGASWVCPSAAEVLEVYVFLSEPCHVSQLVISVAHGTDDSTVPRSFDVRAGRTLDAMKVLLEGAGIPKCAHGTQLLYNLPGLVNPEDKTLTGSARGKRPGEQFSSLYDFEEAEGAVDYLTRFVTVTFYPSAPGISMTLGPVEVLGTSLVGKALGGSPPSTQQTSQRLLPAGDSFTDLLSVGEPTGTPNGPPAAAPPAVSPAVTDAWDPFGVVPLVAAPKTETTANGSPLPLSNANPFSTWDPFAAPLPASSSPISDPFESVSLQSVPAETIHTSASTSNGNPATQLTKSGVLESSVSSPGGQPGLPSSTPPERGNAPVTPVNGGRAAVESYLQLVAKVGGNEQTVRFSVCMELDIARLRLGLSAAQRDRALLSVGRDPALLDPNRTLTVTELVPLRVAANQLATLVRVAQEDREVAAFADQGLGITVPEGLANPSVEIDLIKLQGCLSRECEVGRGGLAAGGAVQGGNSPLKRCEECEKRVCAACLVGPGAGLLKKHRENKVRVEVPEAREGGTKAEPKGPPLQDQTLCKKCCPALVRDAVLIDRVRKLSAARRRVRLETEAAQAAAHLHSLSAGSAVECEAGQGNLRDGRGVAIAGVPNLAGDLLAEYPYAGLLFAVPTAEGSAPAESFLASPSVQSPGQYWRAPSIGTTAVDIAIVLATPGNVHRLALEVSPCGYTQGHDTPLIDIAVGSTIAEKDYVGRWDIAAAAAASPHVFGPETQAQTSKPLSRTLVYNFPRGVRTCRIVWLRFSLRSDTSANPFAAQPSAAGLFDLLSLDPTPPPTGSAAPRAPAFVHASRILVLGERVLSDPSDPASLAPQASERLALKTVLDAPPRVVRIRVPSEFQDVKPSGAVVELGVDLSRVPSVGGFRLDALGLARRVPALGPEEGFGGLAVASGDEMAAAAVGLTVRVHAIQSEGGVGGPVPVGEFLLPTARQGTALYFDFPGPVAARIIVVELVGDVSTCGDEGDDDGKDSVSTFSLKDRVRLYRYALPQEAGKWPQLNAP</sequence>
<dbReference type="InterPro" id="IPR002013">
    <property type="entry name" value="SAC_dom"/>
</dbReference>
<dbReference type="EMBL" id="DF237139">
    <property type="protein sequence ID" value="GAQ84463.1"/>
    <property type="molecule type" value="Genomic_DNA"/>
</dbReference>
<dbReference type="Pfam" id="PF02383">
    <property type="entry name" value="Syja_N"/>
    <property type="match status" value="1"/>
</dbReference>
<dbReference type="Pfam" id="PF24790">
    <property type="entry name" value="SAC9_GBDL_1st"/>
    <property type="match status" value="1"/>
</dbReference>
<dbReference type="InterPro" id="IPR001202">
    <property type="entry name" value="WW_dom"/>
</dbReference>
<dbReference type="PROSITE" id="PS50020">
    <property type="entry name" value="WW_DOMAIN_2"/>
    <property type="match status" value="1"/>
</dbReference>
<feature type="region of interest" description="Disordered" evidence="1">
    <location>
        <begin position="1017"/>
        <end position="1048"/>
    </location>
</feature>
<dbReference type="GO" id="GO:0016791">
    <property type="term" value="F:phosphatase activity"/>
    <property type="evidence" value="ECO:0007669"/>
    <property type="project" value="InterPro"/>
</dbReference>
<dbReference type="InterPro" id="IPR036020">
    <property type="entry name" value="WW_dom_sf"/>
</dbReference>
<keyword evidence="5" id="KW-1185">Reference proteome</keyword>
<organism evidence="4 5">
    <name type="scientific">Klebsormidium nitens</name>
    <name type="common">Green alga</name>
    <name type="synonym">Ulothrix nitens</name>
    <dbReference type="NCBI Taxonomy" id="105231"/>
    <lineage>
        <taxon>Eukaryota</taxon>
        <taxon>Viridiplantae</taxon>
        <taxon>Streptophyta</taxon>
        <taxon>Klebsormidiophyceae</taxon>
        <taxon>Klebsormidiales</taxon>
        <taxon>Klebsormidiaceae</taxon>
        <taxon>Klebsormidium</taxon>
    </lineage>
</organism>
<dbReference type="Gene3D" id="2.20.70.10">
    <property type="match status" value="1"/>
</dbReference>
<dbReference type="PANTHER" id="PTHR46817:SF1">
    <property type="entry name" value="SAC DOMAIN-CONTAINING PROTEIN"/>
    <property type="match status" value="1"/>
</dbReference>
<dbReference type="InterPro" id="IPR057553">
    <property type="entry name" value="SAC9_GBDL_2nd"/>
</dbReference>
<feature type="region of interest" description="Disordered" evidence="1">
    <location>
        <begin position="559"/>
        <end position="584"/>
    </location>
</feature>
<feature type="compositionally biased region" description="Low complexity" evidence="1">
    <location>
        <begin position="1020"/>
        <end position="1037"/>
    </location>
</feature>
<feature type="compositionally biased region" description="Pro residues" evidence="1">
    <location>
        <begin position="914"/>
        <end position="924"/>
    </location>
</feature>
<name>A0A1Y1I1W1_KLENI</name>